<protein>
    <submittedName>
        <fullName evidence="1">Uncharacterized protein</fullName>
    </submittedName>
</protein>
<comment type="caution">
    <text evidence="1">The sequence shown here is derived from an EMBL/GenBank/DDBJ whole genome shotgun (WGS) entry which is preliminary data.</text>
</comment>
<organism evidence="1 2">
    <name type="scientific">Gordonia humi</name>
    <dbReference type="NCBI Taxonomy" id="686429"/>
    <lineage>
        <taxon>Bacteria</taxon>
        <taxon>Bacillati</taxon>
        <taxon>Actinomycetota</taxon>
        <taxon>Actinomycetes</taxon>
        <taxon>Mycobacteriales</taxon>
        <taxon>Gordoniaceae</taxon>
        <taxon>Gordonia</taxon>
    </lineage>
</organism>
<dbReference type="EMBL" id="JACIFP010000003">
    <property type="protein sequence ID" value="MBB4138093.1"/>
    <property type="molecule type" value="Genomic_DNA"/>
</dbReference>
<proteinExistence type="predicted"/>
<reference evidence="1 2" key="1">
    <citation type="submission" date="2020-08" db="EMBL/GenBank/DDBJ databases">
        <title>Sequencing the genomes of 1000 actinobacteria strains.</title>
        <authorList>
            <person name="Klenk H.-P."/>
        </authorList>
    </citation>
    <scope>NUCLEOTIDE SEQUENCE [LARGE SCALE GENOMIC DNA]</scope>
    <source>
        <strain evidence="1 2">DSM 45298</strain>
    </source>
</reference>
<name>A0A840F6B1_9ACTN</name>
<accession>A0A840F6B1</accession>
<gene>
    <name evidence="1" type="ORF">BKA16_004718</name>
</gene>
<dbReference type="RefSeq" id="WP_183373348.1">
    <property type="nucleotide sequence ID" value="NZ_BAABHL010000173.1"/>
</dbReference>
<keyword evidence="2" id="KW-1185">Reference proteome</keyword>
<evidence type="ECO:0000313" key="2">
    <source>
        <dbReference type="Proteomes" id="UP000551501"/>
    </source>
</evidence>
<dbReference type="Proteomes" id="UP000551501">
    <property type="component" value="Unassembled WGS sequence"/>
</dbReference>
<evidence type="ECO:0000313" key="1">
    <source>
        <dbReference type="EMBL" id="MBB4138093.1"/>
    </source>
</evidence>
<sequence>MTQLANTATDNYPLCDGCAAAIVNADMGGFAFDPQISRLVETFVDAAGMLVHTGTNPVPDTVEWDCAACREPQIGDADWVTTL</sequence>
<dbReference type="AlphaFoldDB" id="A0A840F6B1"/>